<sequence length="387" mass="43735">MNSTFGSKLSIKERIELEKYIKFLVYKISQVIVQSRFGEKILHSSKRNSVHEWFNLAIEDNVEIQSKAKDACSKVQLLKDFCICTEILLKTADGDTLVLETWSLTVTRMTPAFKLSTCQSADTYVILFRIYSGEPQVQELGEHYIKSKIGQVLTPVGTLKVSILYRSKDNLTITPQEVDKGSPFMLKSDYFKPDINSKISNSDGYKYEENSAGPNAIGDFQKIGAFALPNNLQDLTFPELDILEKPFLNLSRSKLHHTNKLKDDSNKNADKNANMNQVDYKENSSGVDYNCNSNDECCQQKTFHELFDSGDFLLMETKPPFADYDGDNDIGAFFRECQSAPPLASFSVQPTLEEQVTDIASQLAKFETSMNDFDNFVDSICHLDIAK</sequence>
<dbReference type="GO" id="GO:0000423">
    <property type="term" value="P:mitophagy"/>
    <property type="evidence" value="ECO:0007669"/>
    <property type="project" value="TreeGrafter"/>
</dbReference>
<protein>
    <submittedName>
        <fullName evidence="4">Autophagy-related protein 13 homolog</fullName>
    </submittedName>
</protein>
<comment type="subcellular location">
    <subcellularLocation>
        <location evidence="1">Preautophagosomal structure</location>
    </subcellularLocation>
</comment>
<reference evidence="4" key="1">
    <citation type="submission" date="2020-07" db="EMBL/GenBank/DDBJ databases">
        <title>Multicomponent nature underlies the extraordinary mechanical properties of spider dragline silk.</title>
        <authorList>
            <person name="Kono N."/>
            <person name="Nakamura H."/>
            <person name="Mori M."/>
            <person name="Yoshida Y."/>
            <person name="Ohtoshi R."/>
            <person name="Malay A.D."/>
            <person name="Moran D.A.P."/>
            <person name="Tomita M."/>
            <person name="Numata K."/>
            <person name="Arakawa K."/>
        </authorList>
    </citation>
    <scope>NUCLEOTIDE SEQUENCE</scope>
</reference>
<dbReference type="GO" id="GO:1990316">
    <property type="term" value="C:Atg1/ULK1 kinase complex"/>
    <property type="evidence" value="ECO:0007669"/>
    <property type="project" value="TreeGrafter"/>
</dbReference>
<organism evidence="4 5">
    <name type="scientific">Trichonephila clavata</name>
    <name type="common">Joro spider</name>
    <name type="synonym">Nephila clavata</name>
    <dbReference type="NCBI Taxonomy" id="2740835"/>
    <lineage>
        <taxon>Eukaryota</taxon>
        <taxon>Metazoa</taxon>
        <taxon>Ecdysozoa</taxon>
        <taxon>Arthropoda</taxon>
        <taxon>Chelicerata</taxon>
        <taxon>Arachnida</taxon>
        <taxon>Araneae</taxon>
        <taxon>Araneomorphae</taxon>
        <taxon>Entelegynae</taxon>
        <taxon>Araneoidea</taxon>
        <taxon>Nephilidae</taxon>
        <taxon>Trichonephila</taxon>
    </lineage>
</organism>
<dbReference type="OrthoDB" id="70161at2759"/>
<dbReference type="Gene3D" id="3.30.900.10">
    <property type="entry name" value="HORMA domain"/>
    <property type="match status" value="2"/>
</dbReference>
<name>A0A8X6HR80_TRICU</name>
<dbReference type="GO" id="GO:0034497">
    <property type="term" value="P:protein localization to phagophore assembly site"/>
    <property type="evidence" value="ECO:0007669"/>
    <property type="project" value="TreeGrafter"/>
</dbReference>
<dbReference type="EMBL" id="BMAO01009109">
    <property type="protein sequence ID" value="GFR28741.1"/>
    <property type="molecule type" value="Genomic_DNA"/>
</dbReference>
<evidence type="ECO:0000256" key="3">
    <source>
        <dbReference type="ARBA" id="ARBA00023006"/>
    </source>
</evidence>
<gene>
    <name evidence="4" type="primary">Atg13</name>
    <name evidence="4" type="ORF">TNCT_165531</name>
</gene>
<dbReference type="GO" id="GO:0005829">
    <property type="term" value="C:cytosol"/>
    <property type="evidence" value="ECO:0007669"/>
    <property type="project" value="TreeGrafter"/>
</dbReference>
<dbReference type="PANTHER" id="PTHR13430">
    <property type="match status" value="1"/>
</dbReference>
<comment type="similarity">
    <text evidence="2">Belongs to the ATG13 family. Metazoan subfamily.</text>
</comment>
<dbReference type="GO" id="GO:0034727">
    <property type="term" value="P:piecemeal microautophagy of the nucleus"/>
    <property type="evidence" value="ECO:0007669"/>
    <property type="project" value="TreeGrafter"/>
</dbReference>
<dbReference type="AlphaFoldDB" id="A0A8X6HR80"/>
<proteinExistence type="inferred from homology"/>
<evidence type="ECO:0000256" key="2">
    <source>
        <dbReference type="ARBA" id="ARBA00007341"/>
    </source>
</evidence>
<keyword evidence="5" id="KW-1185">Reference proteome</keyword>
<dbReference type="PANTHER" id="PTHR13430:SF4">
    <property type="entry name" value="AUTOPHAGY-RELATED PROTEIN 13"/>
    <property type="match status" value="1"/>
</dbReference>
<evidence type="ECO:0000313" key="4">
    <source>
        <dbReference type="EMBL" id="GFR28741.1"/>
    </source>
</evidence>
<dbReference type="InterPro" id="IPR040182">
    <property type="entry name" value="ATG13"/>
</dbReference>
<dbReference type="Proteomes" id="UP000887116">
    <property type="component" value="Unassembled WGS sequence"/>
</dbReference>
<dbReference type="GO" id="GO:0000407">
    <property type="term" value="C:phagophore assembly site"/>
    <property type="evidence" value="ECO:0007669"/>
    <property type="project" value="UniProtKB-SubCell"/>
</dbReference>
<keyword evidence="3" id="KW-0072">Autophagy</keyword>
<evidence type="ECO:0000313" key="5">
    <source>
        <dbReference type="Proteomes" id="UP000887116"/>
    </source>
</evidence>
<evidence type="ECO:0000256" key="1">
    <source>
        <dbReference type="ARBA" id="ARBA00004329"/>
    </source>
</evidence>
<comment type="caution">
    <text evidence="4">The sequence shown here is derived from an EMBL/GenBank/DDBJ whole genome shotgun (WGS) entry which is preliminary data.</text>
</comment>
<accession>A0A8X6HR80</accession>
<dbReference type="InterPro" id="IPR036570">
    <property type="entry name" value="HORMA_dom_sf"/>
</dbReference>